<proteinExistence type="predicted"/>
<name>A0AAD9LVT8_9PEZI</name>
<dbReference type="EMBL" id="MU843041">
    <property type="protein sequence ID" value="KAK2022467.1"/>
    <property type="molecule type" value="Genomic_DNA"/>
</dbReference>
<protein>
    <submittedName>
        <fullName evidence="1">Uncharacterized protein</fullName>
    </submittedName>
</protein>
<evidence type="ECO:0000313" key="2">
    <source>
        <dbReference type="Proteomes" id="UP001232148"/>
    </source>
</evidence>
<keyword evidence="2" id="KW-1185">Reference proteome</keyword>
<reference evidence="1" key="1">
    <citation type="submission" date="2021-06" db="EMBL/GenBank/DDBJ databases">
        <title>Comparative genomics, transcriptomics and evolutionary studies reveal genomic signatures of adaptation to plant cell wall in hemibiotrophic fungi.</title>
        <authorList>
            <consortium name="DOE Joint Genome Institute"/>
            <person name="Baroncelli R."/>
            <person name="Diaz J.F."/>
            <person name="Benocci T."/>
            <person name="Peng M."/>
            <person name="Battaglia E."/>
            <person name="Haridas S."/>
            <person name="Andreopoulos W."/>
            <person name="Labutti K."/>
            <person name="Pangilinan J."/>
            <person name="Floch G.L."/>
            <person name="Makela M.R."/>
            <person name="Henrissat B."/>
            <person name="Grigoriev I.V."/>
            <person name="Crouch J.A."/>
            <person name="De Vries R.P."/>
            <person name="Sukno S.A."/>
            <person name="Thon M.R."/>
        </authorList>
    </citation>
    <scope>NUCLEOTIDE SEQUENCE</scope>
    <source>
        <strain evidence="1">MAFF235873</strain>
    </source>
</reference>
<dbReference type="AlphaFoldDB" id="A0AAD9LVT8"/>
<sequence length="61" mass="6676">MFGEETRGEPSTSSPRRVTRNLLAHSASRANYLGTGAFVVSVLYPPNVLEFFVFVAPTRSS</sequence>
<gene>
    <name evidence="1" type="ORF">LX32DRAFT_645477</name>
</gene>
<dbReference type="Proteomes" id="UP001232148">
    <property type="component" value="Unassembled WGS sequence"/>
</dbReference>
<accession>A0AAD9LVT8</accession>
<comment type="caution">
    <text evidence="1">The sequence shown here is derived from an EMBL/GenBank/DDBJ whole genome shotgun (WGS) entry which is preliminary data.</text>
</comment>
<organism evidence="1 2">
    <name type="scientific">Colletotrichum zoysiae</name>
    <dbReference type="NCBI Taxonomy" id="1216348"/>
    <lineage>
        <taxon>Eukaryota</taxon>
        <taxon>Fungi</taxon>
        <taxon>Dikarya</taxon>
        <taxon>Ascomycota</taxon>
        <taxon>Pezizomycotina</taxon>
        <taxon>Sordariomycetes</taxon>
        <taxon>Hypocreomycetidae</taxon>
        <taxon>Glomerellales</taxon>
        <taxon>Glomerellaceae</taxon>
        <taxon>Colletotrichum</taxon>
        <taxon>Colletotrichum graminicola species complex</taxon>
    </lineage>
</organism>
<evidence type="ECO:0000313" key="1">
    <source>
        <dbReference type="EMBL" id="KAK2022467.1"/>
    </source>
</evidence>